<feature type="non-terminal residue" evidence="1">
    <location>
        <position position="1"/>
    </location>
</feature>
<dbReference type="AlphaFoldDB" id="A0A0F9LWD3"/>
<evidence type="ECO:0008006" key="2">
    <source>
        <dbReference type="Google" id="ProtNLM"/>
    </source>
</evidence>
<reference evidence="1" key="1">
    <citation type="journal article" date="2015" name="Nature">
        <title>Complex archaea that bridge the gap between prokaryotes and eukaryotes.</title>
        <authorList>
            <person name="Spang A."/>
            <person name="Saw J.H."/>
            <person name="Jorgensen S.L."/>
            <person name="Zaremba-Niedzwiedzka K."/>
            <person name="Martijn J."/>
            <person name="Lind A.E."/>
            <person name="van Eijk R."/>
            <person name="Schleper C."/>
            <person name="Guy L."/>
            <person name="Ettema T.J."/>
        </authorList>
    </citation>
    <scope>NUCLEOTIDE SEQUENCE</scope>
</reference>
<organism evidence="1">
    <name type="scientific">marine sediment metagenome</name>
    <dbReference type="NCBI Taxonomy" id="412755"/>
    <lineage>
        <taxon>unclassified sequences</taxon>
        <taxon>metagenomes</taxon>
        <taxon>ecological metagenomes</taxon>
    </lineage>
</organism>
<evidence type="ECO:0000313" key="1">
    <source>
        <dbReference type="EMBL" id="KKM61372.1"/>
    </source>
</evidence>
<dbReference type="SUPFAM" id="SSF53448">
    <property type="entry name" value="Nucleotide-diphospho-sugar transferases"/>
    <property type="match status" value="1"/>
</dbReference>
<dbReference type="InterPro" id="IPR029044">
    <property type="entry name" value="Nucleotide-diphossugar_trans"/>
</dbReference>
<comment type="caution">
    <text evidence="1">The sequence shown here is derived from an EMBL/GenBank/DDBJ whole genome shotgun (WGS) entry which is preliminary data.</text>
</comment>
<name>A0A0F9LWD3_9ZZZZ</name>
<protein>
    <recommendedName>
        <fullName evidence="2">Glycosyltransferase 2-like domain-containing protein</fullName>
    </recommendedName>
</protein>
<dbReference type="EMBL" id="LAZR01011497">
    <property type="protein sequence ID" value="KKM61372.1"/>
    <property type="molecule type" value="Genomic_DNA"/>
</dbReference>
<proteinExistence type="predicted"/>
<sequence>TTTKLEKWVEILDNTTIDLVSGDVDSRRFEGLIDLSSRKCRLIQGSRGVEGGLKLYDVVLQFWMGRTEKIQSLGGWDDDFKTQDHKIFFAMHLGKLKIAHSHDVFVHHNRLMPKGYVNFRHGNSQSKFLKLMMDKLDVDTIEEFGVVTARR</sequence>
<gene>
    <name evidence="1" type="ORF">LCGC14_1532420</name>
</gene>
<dbReference type="PANTHER" id="PTHR15046:SF3">
    <property type="entry name" value="BETA-1,4 N-ACETYLGALACTOSAMINYLTRANSFERASE 2-LIKE"/>
    <property type="match status" value="1"/>
</dbReference>
<accession>A0A0F9LWD3</accession>
<dbReference type="PANTHER" id="PTHR15046">
    <property type="entry name" value="GLYCO_TRANS_2-LIKE DOMAIN-CONTAINING PROTEIN"/>
    <property type="match status" value="1"/>
</dbReference>